<dbReference type="AlphaFoldDB" id="A0A1C0AMZ5"/>
<gene>
    <name evidence="8" type="ORF">BCR15_03285</name>
</gene>
<keyword evidence="3" id="KW-1003">Cell membrane</keyword>
<evidence type="ECO:0000256" key="3">
    <source>
        <dbReference type="ARBA" id="ARBA00022475"/>
    </source>
</evidence>
<evidence type="ECO:0000313" key="8">
    <source>
        <dbReference type="EMBL" id="OCL34721.1"/>
    </source>
</evidence>
<keyword evidence="6" id="KW-0406">Ion transport</keyword>
<sequence>MRLTRWLGHPTRVVPAVYLLGVAVGTALLMLPPATADGRGAPLLHASFTAVSAICITGLTTVDTATFWSPFGQFIIMLLIQVGGFGIVALASLLTLVATGRLSLQGSLVAGQELRTGVGGVLRVPKMIAAVMLSAEAVIALALTLAFRQHTDSWGTAVWWGVFHSVSAFNNAGFALFSDNLMSFVSDPAVILPICLAVVVGGLGFPVLIEIGRRIRRPRQTPLWSSHTRLTLIGTGSLLAIGAVVFALAEWNNPDTLGQLSLADRLLATVAGAVFPRTAGFNHIDYGVANESTLGLYYVLMFIGGGSVGTAGGVKVGTVGIILATVLAELRGENQVIVGRRAVPSTVQRSALAVVALGVFTVILATFFIVVDDRFTLQQVLFETISAFGTVGLSTGITPHLRPESLMVLMLLMYLGRVGTVSVATALAIRVRHRHYVLPEEHPIVG</sequence>
<evidence type="ECO:0000313" key="9">
    <source>
        <dbReference type="Proteomes" id="UP000093501"/>
    </source>
</evidence>
<keyword evidence="5" id="KW-1133">Transmembrane helix</keyword>
<accession>A0A1C0AMZ5</accession>
<keyword evidence="9" id="KW-1185">Reference proteome</keyword>
<reference evidence="9" key="1">
    <citation type="submission" date="2016-07" db="EMBL/GenBank/DDBJ databases">
        <authorList>
            <person name="Florea S."/>
            <person name="Webb J.S."/>
            <person name="Jaromczyk J."/>
            <person name="Schardl C.L."/>
        </authorList>
    </citation>
    <scope>NUCLEOTIDE SEQUENCE [LARGE SCALE GENOMIC DNA]</scope>
    <source>
        <strain evidence="9">IPBSL-7</strain>
    </source>
</reference>
<keyword evidence="7" id="KW-0472">Membrane</keyword>
<evidence type="ECO:0000256" key="5">
    <source>
        <dbReference type="ARBA" id="ARBA00022989"/>
    </source>
</evidence>
<dbReference type="PANTHER" id="PTHR32024:SF1">
    <property type="entry name" value="KTR SYSTEM POTASSIUM UPTAKE PROTEIN B"/>
    <property type="match status" value="1"/>
</dbReference>
<comment type="caution">
    <text evidence="8">The sequence shown here is derived from an EMBL/GenBank/DDBJ whole genome shotgun (WGS) entry which is preliminary data.</text>
</comment>
<dbReference type="PANTHER" id="PTHR32024">
    <property type="entry name" value="TRK SYSTEM POTASSIUM UPTAKE PROTEIN TRKG-RELATED"/>
    <property type="match status" value="1"/>
</dbReference>
<dbReference type="Pfam" id="PF02386">
    <property type="entry name" value="TrkH"/>
    <property type="match status" value="1"/>
</dbReference>
<dbReference type="InterPro" id="IPR003445">
    <property type="entry name" value="Cat_transpt"/>
</dbReference>
<keyword evidence="2" id="KW-0813">Transport</keyword>
<evidence type="ECO:0000256" key="2">
    <source>
        <dbReference type="ARBA" id="ARBA00022448"/>
    </source>
</evidence>
<comment type="subcellular location">
    <subcellularLocation>
        <location evidence="1">Cell membrane</location>
        <topology evidence="1">Multi-pass membrane protein</topology>
    </subcellularLocation>
</comment>
<evidence type="ECO:0000256" key="1">
    <source>
        <dbReference type="ARBA" id="ARBA00004651"/>
    </source>
</evidence>
<protein>
    <submittedName>
        <fullName evidence="8">Uncharacterized protein</fullName>
    </submittedName>
</protein>
<name>A0A1C0AMZ5_9ACTN</name>
<dbReference type="GO" id="GO:0030001">
    <property type="term" value="P:metal ion transport"/>
    <property type="evidence" value="ECO:0007669"/>
    <property type="project" value="UniProtKB-ARBA"/>
</dbReference>
<dbReference type="RefSeq" id="WP_068751403.1">
    <property type="nucleotide sequence ID" value="NZ_LR214441.1"/>
</dbReference>
<dbReference type="Proteomes" id="UP000093501">
    <property type="component" value="Unassembled WGS sequence"/>
</dbReference>
<evidence type="ECO:0000256" key="4">
    <source>
        <dbReference type="ARBA" id="ARBA00022692"/>
    </source>
</evidence>
<organism evidence="8 9">
    <name type="scientific">Tessaracoccus lapidicaptus</name>
    <dbReference type="NCBI Taxonomy" id="1427523"/>
    <lineage>
        <taxon>Bacteria</taxon>
        <taxon>Bacillati</taxon>
        <taxon>Actinomycetota</taxon>
        <taxon>Actinomycetes</taxon>
        <taxon>Propionibacteriales</taxon>
        <taxon>Propionibacteriaceae</taxon>
        <taxon>Tessaracoccus</taxon>
    </lineage>
</organism>
<dbReference type="GO" id="GO:0008324">
    <property type="term" value="F:monoatomic cation transmembrane transporter activity"/>
    <property type="evidence" value="ECO:0007669"/>
    <property type="project" value="InterPro"/>
</dbReference>
<dbReference type="GO" id="GO:0005886">
    <property type="term" value="C:plasma membrane"/>
    <property type="evidence" value="ECO:0007669"/>
    <property type="project" value="UniProtKB-SubCell"/>
</dbReference>
<evidence type="ECO:0000256" key="6">
    <source>
        <dbReference type="ARBA" id="ARBA00023065"/>
    </source>
</evidence>
<dbReference type="EMBL" id="MBQD01000020">
    <property type="protein sequence ID" value="OCL34721.1"/>
    <property type="molecule type" value="Genomic_DNA"/>
</dbReference>
<evidence type="ECO:0000256" key="7">
    <source>
        <dbReference type="ARBA" id="ARBA00023136"/>
    </source>
</evidence>
<proteinExistence type="predicted"/>
<keyword evidence="4" id="KW-0812">Transmembrane</keyword>